<gene>
    <name evidence="4" type="ORF">ACE1CC_20780</name>
</gene>
<dbReference type="EMBL" id="JBHFNQ010000161">
    <property type="protein sequence ID" value="MFB2879297.1"/>
    <property type="molecule type" value="Genomic_DNA"/>
</dbReference>
<reference evidence="4 5" key="1">
    <citation type="submission" date="2024-09" db="EMBL/GenBank/DDBJ databases">
        <title>Floridaenema gen nov. (Aerosakkonemataceae, Aerosakkonematales ord. nov., Cyanobacteria) from benthic tropical and subtropical fresh waters, with the description of four new species.</title>
        <authorList>
            <person name="Moretto J.A."/>
            <person name="Berthold D.E."/>
            <person name="Lefler F.W."/>
            <person name="Huang I.-S."/>
            <person name="Laughinghouse H. IV."/>
        </authorList>
    </citation>
    <scope>NUCLEOTIDE SEQUENCE [LARGE SCALE GENOMIC DNA]</scope>
    <source>
        <strain evidence="4 5">BLCC-F46</strain>
    </source>
</reference>
<dbReference type="RefSeq" id="WP_413272340.1">
    <property type="nucleotide sequence ID" value="NZ_JBHFNQ010000161.1"/>
</dbReference>
<dbReference type="CDD" id="cd07989">
    <property type="entry name" value="LPLAT_AGPAT-like"/>
    <property type="match status" value="1"/>
</dbReference>
<evidence type="ECO:0000259" key="3">
    <source>
        <dbReference type="SMART" id="SM00563"/>
    </source>
</evidence>
<keyword evidence="2 4" id="KW-0012">Acyltransferase</keyword>
<dbReference type="SUPFAM" id="SSF69593">
    <property type="entry name" value="Glycerol-3-phosphate (1)-acyltransferase"/>
    <property type="match status" value="1"/>
</dbReference>
<feature type="domain" description="Phospholipid/glycerol acyltransferase" evidence="3">
    <location>
        <begin position="52"/>
        <end position="171"/>
    </location>
</feature>
<dbReference type="PANTHER" id="PTHR10434">
    <property type="entry name" value="1-ACYL-SN-GLYCEROL-3-PHOSPHATE ACYLTRANSFERASE"/>
    <property type="match status" value="1"/>
</dbReference>
<name>A0ABV4XA68_9CYAN</name>
<dbReference type="Proteomes" id="UP001576774">
    <property type="component" value="Unassembled WGS sequence"/>
</dbReference>
<dbReference type="SMART" id="SM00563">
    <property type="entry name" value="PlsC"/>
    <property type="match status" value="1"/>
</dbReference>
<evidence type="ECO:0000256" key="2">
    <source>
        <dbReference type="ARBA" id="ARBA00023315"/>
    </source>
</evidence>
<protein>
    <submittedName>
        <fullName evidence="4">Lysophospholipid acyltransferase family protein</fullName>
    </submittedName>
</protein>
<proteinExistence type="predicted"/>
<organism evidence="4 5">
    <name type="scientific">Floridaenema aerugineum BLCC-F46</name>
    <dbReference type="NCBI Taxonomy" id="3153654"/>
    <lineage>
        <taxon>Bacteria</taxon>
        <taxon>Bacillati</taxon>
        <taxon>Cyanobacteriota</taxon>
        <taxon>Cyanophyceae</taxon>
        <taxon>Oscillatoriophycideae</taxon>
        <taxon>Aerosakkonematales</taxon>
        <taxon>Aerosakkonemataceae</taxon>
        <taxon>Floridanema</taxon>
        <taxon>Floridanema aerugineum</taxon>
    </lineage>
</organism>
<evidence type="ECO:0000313" key="5">
    <source>
        <dbReference type="Proteomes" id="UP001576774"/>
    </source>
</evidence>
<dbReference type="PANTHER" id="PTHR10434:SF11">
    <property type="entry name" value="1-ACYL-SN-GLYCEROL-3-PHOSPHATE ACYLTRANSFERASE"/>
    <property type="match status" value="1"/>
</dbReference>
<evidence type="ECO:0000313" key="4">
    <source>
        <dbReference type="EMBL" id="MFB2879297.1"/>
    </source>
</evidence>
<accession>A0ABV4XA68</accession>
<dbReference type="GO" id="GO:0016746">
    <property type="term" value="F:acyltransferase activity"/>
    <property type="evidence" value="ECO:0007669"/>
    <property type="project" value="UniProtKB-KW"/>
</dbReference>
<dbReference type="Pfam" id="PF01553">
    <property type="entry name" value="Acyltransferase"/>
    <property type="match status" value="1"/>
</dbReference>
<keyword evidence="5" id="KW-1185">Reference proteome</keyword>
<keyword evidence="1" id="KW-0808">Transferase</keyword>
<dbReference type="InterPro" id="IPR002123">
    <property type="entry name" value="Plipid/glycerol_acylTrfase"/>
</dbReference>
<sequence length="220" mass="25012">MILQRNSQITLSPQISPWLYWSLFPIHRIFLSLYFGKILIKGEEYLPEFGPLVMAPKHYSRWDPLLIALLSREPLFFMTNANQFAGMQGWFIERLGAFPVDLSHPSVSSMRNAIELLQDGKKLVLFPEGGIVRDRILRSLKPGLARLVLQAEAKLPQPASIPIVPVTLKYQPSANFLADVFINIQPPIYSRDYRQENDKKTAIVLTEVLENSLIAGLKRG</sequence>
<comment type="caution">
    <text evidence="4">The sequence shown here is derived from an EMBL/GenBank/DDBJ whole genome shotgun (WGS) entry which is preliminary data.</text>
</comment>
<evidence type="ECO:0000256" key="1">
    <source>
        <dbReference type="ARBA" id="ARBA00022679"/>
    </source>
</evidence>